<gene>
    <name evidence="1" type="ORF">COT96_02055</name>
</gene>
<name>A0A2M6WQN8_9BACT</name>
<dbReference type="EMBL" id="PFAO01000049">
    <property type="protein sequence ID" value="PIT95063.1"/>
    <property type="molecule type" value="Genomic_DNA"/>
</dbReference>
<proteinExistence type="predicted"/>
<protein>
    <submittedName>
        <fullName evidence="1">Uncharacterized protein</fullName>
    </submittedName>
</protein>
<dbReference type="Proteomes" id="UP000228964">
    <property type="component" value="Unassembled WGS sequence"/>
</dbReference>
<reference evidence="2" key="1">
    <citation type="submission" date="2017-09" db="EMBL/GenBank/DDBJ databases">
        <title>Depth-based differentiation of microbial function through sediment-hosted aquifers and enrichment of novel symbionts in the deep terrestrial subsurface.</title>
        <authorList>
            <person name="Probst A.J."/>
            <person name="Ladd B."/>
            <person name="Jarett J.K."/>
            <person name="Geller-Mcgrath D.E."/>
            <person name="Sieber C.M.K."/>
            <person name="Emerson J.B."/>
            <person name="Anantharaman K."/>
            <person name="Thomas B.C."/>
            <person name="Malmstrom R."/>
            <person name="Stieglmeier M."/>
            <person name="Klingl A."/>
            <person name="Woyke T."/>
            <person name="Ryan C.M."/>
            <person name="Banfield J.F."/>
        </authorList>
    </citation>
    <scope>NUCLEOTIDE SEQUENCE [LARGE SCALE GENOMIC DNA]</scope>
</reference>
<evidence type="ECO:0000313" key="2">
    <source>
        <dbReference type="Proteomes" id="UP000228964"/>
    </source>
</evidence>
<dbReference type="AlphaFoldDB" id="A0A2M6WQN8"/>
<comment type="caution">
    <text evidence="1">The sequence shown here is derived from an EMBL/GenBank/DDBJ whole genome shotgun (WGS) entry which is preliminary data.</text>
</comment>
<organism evidence="1 2">
    <name type="scientific">Candidatus Falkowbacteria bacterium CG10_big_fil_rev_8_21_14_0_10_38_22</name>
    <dbReference type="NCBI Taxonomy" id="1974564"/>
    <lineage>
        <taxon>Bacteria</taxon>
        <taxon>Candidatus Falkowiibacteriota</taxon>
    </lineage>
</organism>
<accession>A0A2M6WQN8</accession>
<evidence type="ECO:0000313" key="1">
    <source>
        <dbReference type="EMBL" id="PIT95063.1"/>
    </source>
</evidence>
<sequence length="73" mass="8604">MKKAVKNQAIFWDYSLKAIDLKRPQAKAWFLSRKLKFGDLTGINKKELKKYLPQLKINASLKELLTNFLYAHH</sequence>